<dbReference type="GO" id="GO:0006935">
    <property type="term" value="P:chemotaxis"/>
    <property type="evidence" value="ECO:0007669"/>
    <property type="project" value="UniProtKB-KW"/>
</dbReference>
<keyword evidence="4 10" id="KW-1003">Cell membrane</keyword>
<evidence type="ECO:0000256" key="6">
    <source>
        <dbReference type="ARBA" id="ARBA00022692"/>
    </source>
</evidence>
<sequence>MADEDREQLKGGNSVVKYLVIGIIVVINILLVSGVSLFVFNSLRSSAPAVAEDAKSDEEPRKVEKAVLDVPDEFRIPTRDGGMIMLKLALGLSTTGTQTVLEANIPKVYDAINTFFIKRDRKQIQDDFIKTGKNRLHSQLARDINIALKNELSVEKSFFSDNKKQEVVNVYFKSYLTVASQ</sequence>
<keyword evidence="9 10" id="KW-0472">Membrane</keyword>
<accession>A0A2N1PSQ2</accession>
<comment type="subcellular location">
    <subcellularLocation>
        <location evidence="2">Cell membrane</location>
        <topology evidence="2">Single-pass membrane protein</topology>
    </subcellularLocation>
</comment>
<evidence type="ECO:0000256" key="1">
    <source>
        <dbReference type="ARBA" id="ARBA00002254"/>
    </source>
</evidence>
<reference evidence="11 12" key="1">
    <citation type="journal article" date="2017" name="ISME J.">
        <title>Potential for microbial H2 and metal transformations associated with novel bacteria and archaea in deep terrestrial subsurface sediments.</title>
        <authorList>
            <person name="Hernsdorf A.W."/>
            <person name="Amano Y."/>
            <person name="Miyakawa K."/>
            <person name="Ise K."/>
            <person name="Suzuki Y."/>
            <person name="Anantharaman K."/>
            <person name="Probst A."/>
            <person name="Burstein D."/>
            <person name="Thomas B.C."/>
            <person name="Banfield J.F."/>
        </authorList>
    </citation>
    <scope>NUCLEOTIDE SEQUENCE [LARGE SCALE GENOMIC DNA]</scope>
    <source>
        <strain evidence="11">HGW-Wallbacteria-1</strain>
    </source>
</reference>
<dbReference type="InterPro" id="IPR005503">
    <property type="entry name" value="FliL"/>
</dbReference>
<evidence type="ECO:0000313" key="12">
    <source>
        <dbReference type="Proteomes" id="UP000233256"/>
    </source>
</evidence>
<evidence type="ECO:0000256" key="7">
    <source>
        <dbReference type="ARBA" id="ARBA00022779"/>
    </source>
</evidence>
<keyword evidence="6 10" id="KW-0812">Transmembrane</keyword>
<evidence type="ECO:0000256" key="8">
    <source>
        <dbReference type="ARBA" id="ARBA00022989"/>
    </source>
</evidence>
<evidence type="ECO:0000256" key="5">
    <source>
        <dbReference type="ARBA" id="ARBA00022500"/>
    </source>
</evidence>
<comment type="function">
    <text evidence="1 10">Controls the rotational direction of flagella during chemotaxis.</text>
</comment>
<feature type="transmembrane region" description="Helical" evidence="10">
    <location>
        <begin position="18"/>
        <end position="40"/>
    </location>
</feature>
<keyword evidence="8 10" id="KW-1133">Transmembrane helix</keyword>
<evidence type="ECO:0000256" key="4">
    <source>
        <dbReference type="ARBA" id="ARBA00022475"/>
    </source>
</evidence>
<proteinExistence type="inferred from homology"/>
<protein>
    <recommendedName>
        <fullName evidence="10">Flagellar protein FliL</fullName>
    </recommendedName>
</protein>
<keyword evidence="5 10" id="KW-0145">Chemotaxis</keyword>
<comment type="similarity">
    <text evidence="3 10">Belongs to the FliL family.</text>
</comment>
<dbReference type="Proteomes" id="UP000233256">
    <property type="component" value="Unassembled WGS sequence"/>
</dbReference>
<dbReference type="GO" id="GO:0009425">
    <property type="term" value="C:bacterial-type flagellum basal body"/>
    <property type="evidence" value="ECO:0007669"/>
    <property type="project" value="InterPro"/>
</dbReference>
<dbReference type="AlphaFoldDB" id="A0A2N1PSQ2"/>
<evidence type="ECO:0000313" key="11">
    <source>
        <dbReference type="EMBL" id="PKK91375.1"/>
    </source>
</evidence>
<dbReference type="Pfam" id="PF03748">
    <property type="entry name" value="FliL"/>
    <property type="match status" value="1"/>
</dbReference>
<gene>
    <name evidence="11" type="ORF">CVV64_06310</name>
</gene>
<dbReference type="GO" id="GO:0071973">
    <property type="term" value="P:bacterial-type flagellum-dependent cell motility"/>
    <property type="evidence" value="ECO:0007669"/>
    <property type="project" value="InterPro"/>
</dbReference>
<comment type="caution">
    <text evidence="11">The sequence shown here is derived from an EMBL/GenBank/DDBJ whole genome shotgun (WGS) entry which is preliminary data.</text>
</comment>
<dbReference type="EMBL" id="PGXC01000003">
    <property type="protein sequence ID" value="PKK91375.1"/>
    <property type="molecule type" value="Genomic_DNA"/>
</dbReference>
<keyword evidence="7 10" id="KW-0283">Flagellar rotation</keyword>
<evidence type="ECO:0000256" key="3">
    <source>
        <dbReference type="ARBA" id="ARBA00008281"/>
    </source>
</evidence>
<dbReference type="GO" id="GO:0005886">
    <property type="term" value="C:plasma membrane"/>
    <property type="evidence" value="ECO:0007669"/>
    <property type="project" value="UniProtKB-SubCell"/>
</dbReference>
<organism evidence="11 12">
    <name type="scientific">Candidatus Wallbacteria bacterium HGW-Wallbacteria-1</name>
    <dbReference type="NCBI Taxonomy" id="2013854"/>
    <lineage>
        <taxon>Bacteria</taxon>
        <taxon>Candidatus Walliibacteriota</taxon>
    </lineage>
</organism>
<evidence type="ECO:0000256" key="9">
    <source>
        <dbReference type="ARBA" id="ARBA00023136"/>
    </source>
</evidence>
<name>A0A2N1PSQ2_9BACT</name>
<evidence type="ECO:0000256" key="10">
    <source>
        <dbReference type="RuleBase" id="RU364125"/>
    </source>
</evidence>
<evidence type="ECO:0000256" key="2">
    <source>
        <dbReference type="ARBA" id="ARBA00004162"/>
    </source>
</evidence>